<sequence length="211" mass="23764">MEQPEHHHSSNEDGLNNEALPSDAQAFMRLRRHIQHLGSAVRRLVMQDGDIAMDADNKNLRTRPSRFLGGNKAVSQDQREFDRPEVSNLTIEDMAKSVFLAALERAKPWRLVAAGELDPGILDIPESLQDYMRSDDGLALLEFWHETLHGSFDGDFREFEGWILSGRNFDSSESSGLLELADLIDGWIAYLRKLMLQGTQAEGQNDDLGSN</sequence>
<gene>
    <name evidence="1" type="ordered locus">AARI_05350</name>
</gene>
<evidence type="ECO:0008006" key="3">
    <source>
        <dbReference type="Google" id="ProtNLM"/>
    </source>
</evidence>
<dbReference type="EMBL" id="FQ311875">
    <property type="protein sequence ID" value="CBT74762.1"/>
    <property type="molecule type" value="Genomic_DNA"/>
</dbReference>
<dbReference type="GeneID" id="303184154"/>
<organism evidence="1 2">
    <name type="scientific">Glutamicibacter arilaitensis (strain DSM 16368 / CIP 108037 / IAM 15318 / JCM 13566 / NCIMB 14258 / Re117)</name>
    <name type="common">Arthrobacter arilaitensis</name>
    <dbReference type="NCBI Taxonomy" id="861360"/>
    <lineage>
        <taxon>Bacteria</taxon>
        <taxon>Bacillati</taxon>
        <taxon>Actinomycetota</taxon>
        <taxon>Actinomycetes</taxon>
        <taxon>Micrococcales</taxon>
        <taxon>Micrococcaceae</taxon>
        <taxon>Glutamicibacter</taxon>
    </lineage>
</organism>
<evidence type="ECO:0000313" key="1">
    <source>
        <dbReference type="EMBL" id="CBT74762.1"/>
    </source>
</evidence>
<reference evidence="2" key="1">
    <citation type="journal article" date="2010" name="PLoS ONE">
        <title>The Arthrobacter arilaitensis Re117 genome sequence reveals its genetic adaptation to the surface of cheese.</title>
        <authorList>
            <person name="Monnet C."/>
            <person name="Loux V."/>
            <person name="Gibrat J.F."/>
            <person name="Spinnler E."/>
            <person name="Barbe V."/>
            <person name="Vacherie B."/>
            <person name="Gavory F."/>
            <person name="Gourbeyre E."/>
            <person name="Siguier P."/>
            <person name="Chandler M."/>
            <person name="Elleuch R."/>
            <person name="Irlinger F."/>
            <person name="Vallaeys T."/>
        </authorList>
    </citation>
    <scope>NUCLEOTIDE SEQUENCE</scope>
    <source>
        <strain evidence="2">DSM 16368 / CIP 108037 / IAM 15318 / JCM 13566 / Re117</strain>
    </source>
</reference>
<dbReference type="RefSeq" id="WP_013347913.1">
    <property type="nucleotide sequence ID" value="NC_014550.1"/>
</dbReference>
<name>A0ABM9PU99_GLUAR</name>
<dbReference type="Proteomes" id="UP000006878">
    <property type="component" value="Chromosome"/>
</dbReference>
<keyword evidence="2" id="KW-1185">Reference proteome</keyword>
<accession>A0ABM9PU99</accession>
<reference evidence="2" key="2">
    <citation type="submission" date="2010-07" db="EMBL/GenBank/DDBJ databases">
        <title>Complete genome sequence of Arthrobacter arilaitensis (strain DSM 16368 / CIP 108037 / JCM 13566 / Re117).</title>
        <authorList>
            <person name="Genoscope."/>
        </authorList>
    </citation>
    <scope>NUCLEOTIDE SEQUENCE [LARGE SCALE GENOMIC DNA]</scope>
    <source>
        <strain evidence="2">DSM 16368 / CIP 108037 / IAM 15318 / JCM 13566 / Re117</strain>
    </source>
</reference>
<protein>
    <recommendedName>
        <fullName evidence="3">DUF2017 domain-containing protein</fullName>
    </recommendedName>
</protein>
<proteinExistence type="predicted"/>
<evidence type="ECO:0000313" key="2">
    <source>
        <dbReference type="Proteomes" id="UP000006878"/>
    </source>
</evidence>